<feature type="domain" description="M23ase beta-sheet core" evidence="1">
    <location>
        <begin position="51"/>
        <end position="119"/>
    </location>
</feature>
<gene>
    <name evidence="2" type="ORF">C5O00_11990</name>
</gene>
<protein>
    <submittedName>
        <fullName evidence="2">Peptidase M23</fullName>
    </submittedName>
</protein>
<organism evidence="2 3">
    <name type="scientific">Pukyongia salina</name>
    <dbReference type="NCBI Taxonomy" id="2094025"/>
    <lineage>
        <taxon>Bacteria</taxon>
        <taxon>Pseudomonadati</taxon>
        <taxon>Bacteroidota</taxon>
        <taxon>Flavobacteriia</taxon>
        <taxon>Flavobacteriales</taxon>
        <taxon>Flavobacteriaceae</taxon>
        <taxon>Pukyongia</taxon>
    </lineage>
</organism>
<dbReference type="AlphaFoldDB" id="A0A2S0I0L3"/>
<dbReference type="Pfam" id="PF01551">
    <property type="entry name" value="Peptidase_M23"/>
    <property type="match status" value="2"/>
</dbReference>
<dbReference type="SUPFAM" id="SSF51261">
    <property type="entry name" value="Duplicated hybrid motif"/>
    <property type="match status" value="1"/>
</dbReference>
<accession>A0A2S0I0L3</accession>
<dbReference type="InterPro" id="IPR016047">
    <property type="entry name" value="M23ase_b-sheet_dom"/>
</dbReference>
<dbReference type="PANTHER" id="PTHR21666">
    <property type="entry name" value="PEPTIDASE-RELATED"/>
    <property type="match status" value="1"/>
</dbReference>
<evidence type="ECO:0000259" key="1">
    <source>
        <dbReference type="Pfam" id="PF01551"/>
    </source>
</evidence>
<dbReference type="Proteomes" id="UP000238442">
    <property type="component" value="Chromosome"/>
</dbReference>
<dbReference type="PANTHER" id="PTHR21666:SF270">
    <property type="entry name" value="MUREIN HYDROLASE ACTIVATOR ENVC"/>
    <property type="match status" value="1"/>
</dbReference>
<reference evidence="2 3" key="1">
    <citation type="submission" date="2018-02" db="EMBL/GenBank/DDBJ databases">
        <title>Genomic analysis of the strain RR4-38 isolated from a seawater recirculating aquaculture system.</title>
        <authorList>
            <person name="Kim Y.-S."/>
            <person name="Jang Y.H."/>
            <person name="Kim K.-H."/>
        </authorList>
    </citation>
    <scope>NUCLEOTIDE SEQUENCE [LARGE SCALE GENOMIC DNA]</scope>
    <source>
        <strain evidence="2 3">RR4-38</strain>
    </source>
</reference>
<keyword evidence="3" id="KW-1185">Reference proteome</keyword>
<feature type="domain" description="M23ase beta-sheet core" evidence="1">
    <location>
        <begin position="138"/>
        <end position="172"/>
    </location>
</feature>
<dbReference type="CDD" id="cd12797">
    <property type="entry name" value="M23_peptidase"/>
    <property type="match status" value="1"/>
</dbReference>
<dbReference type="GO" id="GO:0004222">
    <property type="term" value="F:metalloendopeptidase activity"/>
    <property type="evidence" value="ECO:0007669"/>
    <property type="project" value="TreeGrafter"/>
</dbReference>
<evidence type="ECO:0000313" key="3">
    <source>
        <dbReference type="Proteomes" id="UP000238442"/>
    </source>
</evidence>
<proteinExistence type="predicted"/>
<dbReference type="InterPro" id="IPR011055">
    <property type="entry name" value="Dup_hybrid_motif"/>
</dbReference>
<dbReference type="EMBL" id="CP027062">
    <property type="protein sequence ID" value="AVI52425.1"/>
    <property type="molecule type" value="Genomic_DNA"/>
</dbReference>
<dbReference type="KEGG" id="aue:C5O00_11990"/>
<dbReference type="Gene3D" id="2.70.70.10">
    <property type="entry name" value="Glucose Permease (Domain IIA)"/>
    <property type="match status" value="1"/>
</dbReference>
<evidence type="ECO:0000313" key="2">
    <source>
        <dbReference type="EMBL" id="AVI52425.1"/>
    </source>
</evidence>
<sequence length="564" mass="63459">MKAMCLPITLLFIGIISYGQNNNVPDQYFDDPLKIPMILSGSFGELRSNHFHSGLDIKTQQKEGIPIYAPADGVVTRIKVAHYGYGKALYISHPNGYSTVYAHLQRYAGPIQEYVKASQYSRESYEVELFPEAGKLVVNRGDIIGYTGNSGSSGGPHLHFEIRDSNSRPMNPLLFGIEIPDSKKPLVNTVFAYPIGDNAHVDQSQNPVKLRLIPLNDGSYKTENISALGKIGFGISTYDQQDGASNKNGVYKIRTVFNGTENYNVLFEKFSFAETRYLNRFIDYHYWRTNKSRVQKLFREENNPLSVITHEVDNGYLQIEDGLDASYTIEVLDYKGNKTTITVPISGKDIPVVTPRDVNKTSDYIYADEATSITKGKFSIYIPPNSLYEDTYLNIEAQGDTLFFHEDNIPIHKNISITVDASNYKSEDLDKLYLGRLSLKGEPYYNTTYRKGTKLTARTRTFGTFALVADTTPPTISAVNFKDEQWISANETLTVKIEDDLSGIGSYRATINGKFILMEYNYKKDVLTYDFGDDIISDTENNLKVNVVDNAGNSATFEATFFRK</sequence>
<dbReference type="InterPro" id="IPR050570">
    <property type="entry name" value="Cell_wall_metabolism_enzyme"/>
</dbReference>
<name>A0A2S0I0L3_9FLAO</name>
<dbReference type="OrthoDB" id="9810477at2"/>